<dbReference type="FunFam" id="3.30.420.150:FF:000001">
    <property type="entry name" value="Guanosine-5'-triphosphate,3'-diphosphate pyrophosphatase"/>
    <property type="match status" value="1"/>
</dbReference>
<dbReference type="InterPro" id="IPR048950">
    <property type="entry name" value="Ppx_GppA_C"/>
</dbReference>
<dbReference type="RefSeq" id="WP_062626216.1">
    <property type="nucleotide sequence ID" value="NZ_AP018738.1"/>
</dbReference>
<dbReference type="SUPFAM" id="SSF53067">
    <property type="entry name" value="Actin-like ATPase domain"/>
    <property type="match status" value="2"/>
</dbReference>
<name>A0A2Z6GE51_9PROT</name>
<sequence>MLKYATLAAIDLGSNSFHLEIARVINDQIFPLDTLREPIRLASGLTPDKQLTEETQQRALECLTRFGERLRQLPQSAVRAVGTNSLRVAKNSQEFLQRAEAALGFPIEVIAGREEARLIYLGVANNLPPSPERRLVVDIGGGSTELIIGSGTQPEKLESLYMGCVSYTLRFFPDGAITKKSLAAAELAARNELQSIVSEYSNEFWSEAIGSSGTARTLAGILQRNGWSDGSITQEGLISLRNHLLKIGDTSQLDKLGFRADRMQVLPGGFAIMHAIMTELDIPRLTTSRFALRDGILHDLLGRFHDHDVRDVTVNNFMQRYQVDLAQSQRVESLAQSLLNELTANLTGKRDAHHKMLGWAARLHEIGLSIAHSGHHKHAAYILSNADMPGFSNDEQGALSRLVLAHRGSLKKMNGSLQGHELWMPALALRLAALFYRSRNDLALTAISFQVNEQHVELALNKSWLKRHPLTLAALEAEVAEWKQIGIQLKLRPLEVD</sequence>
<dbReference type="Pfam" id="PF21447">
    <property type="entry name" value="Ppx-GppA_III"/>
    <property type="match status" value="1"/>
</dbReference>
<evidence type="ECO:0000256" key="5">
    <source>
        <dbReference type="ARBA" id="ARBA00047607"/>
    </source>
</evidence>
<accession>A0A2Z6GE51</accession>
<keyword evidence="9" id="KW-1185">Reference proteome</keyword>
<dbReference type="OrthoDB" id="9793035at2"/>
<dbReference type="KEGG" id="fam:OYT1_ch2028"/>
<dbReference type="Gene3D" id="1.10.3210.10">
    <property type="entry name" value="Hypothetical protein af1432"/>
    <property type="match status" value="1"/>
</dbReference>
<comment type="catalytic activity">
    <reaction evidence="5">
        <text>[phosphate](n) + H2O = [phosphate](n-1) + phosphate + H(+)</text>
        <dbReference type="Rhea" id="RHEA:21528"/>
        <dbReference type="Rhea" id="RHEA-COMP:9859"/>
        <dbReference type="Rhea" id="RHEA-COMP:14279"/>
        <dbReference type="ChEBI" id="CHEBI:15377"/>
        <dbReference type="ChEBI" id="CHEBI:15378"/>
        <dbReference type="ChEBI" id="CHEBI:16838"/>
        <dbReference type="ChEBI" id="CHEBI:43474"/>
        <dbReference type="EC" id="3.6.1.11"/>
    </reaction>
</comment>
<proteinExistence type="inferred from homology"/>
<feature type="domain" description="Ppx/GppA phosphatase N-terminal" evidence="6">
    <location>
        <begin position="23"/>
        <end position="303"/>
    </location>
</feature>
<dbReference type="FunFam" id="3.30.420.40:FF:000023">
    <property type="entry name" value="Guanosine-5'-triphosphate,3'-diphosphate pyrophosphatase"/>
    <property type="match status" value="1"/>
</dbReference>
<dbReference type="AlphaFoldDB" id="A0A2Z6GE51"/>
<protein>
    <recommendedName>
        <fullName evidence="3">Exopolyphosphatase</fullName>
        <ecNumber evidence="2">3.6.1.11</ecNumber>
    </recommendedName>
</protein>
<dbReference type="SUPFAM" id="SSF109604">
    <property type="entry name" value="HD-domain/PDEase-like"/>
    <property type="match status" value="1"/>
</dbReference>
<dbReference type="STRING" id="1188319.OYT1_01019"/>
<keyword evidence="4" id="KW-0378">Hydrolase</keyword>
<dbReference type="InterPro" id="IPR030673">
    <property type="entry name" value="PyroPPase_GppA_Ppx"/>
</dbReference>
<dbReference type="EMBL" id="AP018738">
    <property type="protein sequence ID" value="BBE51554.1"/>
    <property type="molecule type" value="Genomic_DNA"/>
</dbReference>
<dbReference type="CDD" id="cd24053">
    <property type="entry name" value="ASKHA_NBD_EcPPX-GppA-like"/>
    <property type="match status" value="1"/>
</dbReference>
<dbReference type="Pfam" id="PF02541">
    <property type="entry name" value="Ppx-GppA"/>
    <property type="match status" value="1"/>
</dbReference>
<evidence type="ECO:0000256" key="2">
    <source>
        <dbReference type="ARBA" id="ARBA00012451"/>
    </source>
</evidence>
<dbReference type="NCBIfam" id="TIGR03706">
    <property type="entry name" value="exo_poly_only"/>
    <property type="match status" value="1"/>
</dbReference>
<dbReference type="EC" id="3.6.1.11" evidence="2"/>
<dbReference type="InterPro" id="IPR003695">
    <property type="entry name" value="Ppx_GppA_N"/>
</dbReference>
<gene>
    <name evidence="8" type="ORF">OYT1_ch2028</name>
</gene>
<evidence type="ECO:0000313" key="9">
    <source>
        <dbReference type="Proteomes" id="UP000033070"/>
    </source>
</evidence>
<dbReference type="GO" id="GO:0004309">
    <property type="term" value="F:exopolyphosphatase activity"/>
    <property type="evidence" value="ECO:0007669"/>
    <property type="project" value="UniProtKB-EC"/>
</dbReference>
<evidence type="ECO:0000259" key="6">
    <source>
        <dbReference type="Pfam" id="PF02541"/>
    </source>
</evidence>
<reference evidence="8 9" key="1">
    <citation type="submission" date="2018-06" db="EMBL/GenBank/DDBJ databases">
        <title>OYT1 Genome Sequencing.</title>
        <authorList>
            <person name="Kato S."/>
            <person name="Itoh T."/>
            <person name="Ohkuma M."/>
        </authorList>
    </citation>
    <scope>NUCLEOTIDE SEQUENCE [LARGE SCALE GENOMIC DNA]</scope>
    <source>
        <strain evidence="8 9">OYT1</strain>
    </source>
</reference>
<dbReference type="InterPro" id="IPR043129">
    <property type="entry name" value="ATPase_NBD"/>
</dbReference>
<dbReference type="PIRSF" id="PIRSF001267">
    <property type="entry name" value="Pyrophosphatase_GppA_Ppx"/>
    <property type="match status" value="1"/>
</dbReference>
<evidence type="ECO:0000256" key="4">
    <source>
        <dbReference type="ARBA" id="ARBA00022801"/>
    </source>
</evidence>
<evidence type="ECO:0000256" key="1">
    <source>
        <dbReference type="ARBA" id="ARBA00007125"/>
    </source>
</evidence>
<evidence type="ECO:0000313" key="8">
    <source>
        <dbReference type="EMBL" id="BBE51554.1"/>
    </source>
</evidence>
<feature type="domain" description="Ppx/GppA phosphatase C-terminal" evidence="7">
    <location>
        <begin position="309"/>
        <end position="478"/>
    </location>
</feature>
<evidence type="ECO:0000256" key="3">
    <source>
        <dbReference type="ARBA" id="ARBA00020416"/>
    </source>
</evidence>
<dbReference type="Gene3D" id="3.30.420.150">
    <property type="entry name" value="Exopolyphosphatase. Domain 2"/>
    <property type="match status" value="1"/>
</dbReference>
<evidence type="ECO:0000259" key="7">
    <source>
        <dbReference type="Pfam" id="PF21447"/>
    </source>
</evidence>
<dbReference type="InterPro" id="IPR050273">
    <property type="entry name" value="GppA/Ppx_hydrolase"/>
</dbReference>
<organism evidence="8 9">
    <name type="scientific">Ferriphaselus amnicola</name>
    <dbReference type="NCBI Taxonomy" id="1188319"/>
    <lineage>
        <taxon>Bacteria</taxon>
        <taxon>Pseudomonadati</taxon>
        <taxon>Pseudomonadota</taxon>
        <taxon>Betaproteobacteria</taxon>
        <taxon>Nitrosomonadales</taxon>
        <taxon>Gallionellaceae</taxon>
        <taxon>Ferriphaselus</taxon>
    </lineage>
</organism>
<dbReference type="InterPro" id="IPR022371">
    <property type="entry name" value="Exopolyphosphatase"/>
</dbReference>
<dbReference type="Proteomes" id="UP000033070">
    <property type="component" value="Chromosome"/>
</dbReference>
<comment type="similarity">
    <text evidence="1">Belongs to the GppA/Ppx family.</text>
</comment>
<dbReference type="GO" id="GO:0006793">
    <property type="term" value="P:phosphorus metabolic process"/>
    <property type="evidence" value="ECO:0007669"/>
    <property type="project" value="InterPro"/>
</dbReference>
<dbReference type="PANTHER" id="PTHR30005:SF0">
    <property type="entry name" value="RETROGRADE REGULATION PROTEIN 2"/>
    <property type="match status" value="1"/>
</dbReference>
<dbReference type="PANTHER" id="PTHR30005">
    <property type="entry name" value="EXOPOLYPHOSPHATASE"/>
    <property type="match status" value="1"/>
</dbReference>
<dbReference type="Gene3D" id="3.30.420.40">
    <property type="match status" value="1"/>
</dbReference>